<organism evidence="1 2">
    <name type="scientific">Ambrosia artemisiifolia</name>
    <name type="common">Common ragweed</name>
    <dbReference type="NCBI Taxonomy" id="4212"/>
    <lineage>
        <taxon>Eukaryota</taxon>
        <taxon>Viridiplantae</taxon>
        <taxon>Streptophyta</taxon>
        <taxon>Embryophyta</taxon>
        <taxon>Tracheophyta</taxon>
        <taxon>Spermatophyta</taxon>
        <taxon>Magnoliopsida</taxon>
        <taxon>eudicotyledons</taxon>
        <taxon>Gunneridae</taxon>
        <taxon>Pentapetalae</taxon>
        <taxon>asterids</taxon>
        <taxon>campanulids</taxon>
        <taxon>Asterales</taxon>
        <taxon>Asteraceae</taxon>
        <taxon>Asteroideae</taxon>
        <taxon>Heliantheae alliance</taxon>
        <taxon>Heliantheae</taxon>
        <taxon>Ambrosia</taxon>
    </lineage>
</organism>
<sequence length="131" mass="15007">MLLANKEGIESLRQHWLGLGILNRGKISRLKIVKTRVKQLVEGIHLVHKALSRRNIEATQTLVSYGYEHSKKGSRPLDRLSGFSRSVENASREYNDMKDTIQQYNVTWVNTRANEAYVQQLKEKNSGVGTR</sequence>
<accession>A0AAD5GNF8</accession>
<name>A0AAD5GNF8_AMBAR</name>
<gene>
    <name evidence="1" type="ORF">M8C21_023972</name>
</gene>
<comment type="caution">
    <text evidence="1">The sequence shown here is derived from an EMBL/GenBank/DDBJ whole genome shotgun (WGS) entry which is preliminary data.</text>
</comment>
<evidence type="ECO:0000313" key="1">
    <source>
        <dbReference type="EMBL" id="KAI7749412.1"/>
    </source>
</evidence>
<dbReference type="AlphaFoldDB" id="A0AAD5GNF8"/>
<keyword evidence="2" id="KW-1185">Reference proteome</keyword>
<reference evidence="1" key="1">
    <citation type="submission" date="2022-06" db="EMBL/GenBank/DDBJ databases">
        <title>Uncovering the hologenomic basis of an extraordinary plant invasion.</title>
        <authorList>
            <person name="Bieker V.C."/>
            <person name="Martin M.D."/>
            <person name="Gilbert T."/>
            <person name="Hodgins K."/>
            <person name="Battlay P."/>
            <person name="Petersen B."/>
            <person name="Wilson J."/>
        </authorList>
    </citation>
    <scope>NUCLEOTIDE SEQUENCE</scope>
    <source>
        <strain evidence="1">AA19_3_7</strain>
        <tissue evidence="1">Leaf</tissue>
    </source>
</reference>
<dbReference type="Proteomes" id="UP001206925">
    <property type="component" value="Unassembled WGS sequence"/>
</dbReference>
<evidence type="ECO:0000313" key="2">
    <source>
        <dbReference type="Proteomes" id="UP001206925"/>
    </source>
</evidence>
<protein>
    <submittedName>
        <fullName evidence="1">Uncharacterized protein</fullName>
    </submittedName>
</protein>
<proteinExistence type="predicted"/>
<dbReference type="EMBL" id="JAMZMK010006371">
    <property type="protein sequence ID" value="KAI7749412.1"/>
    <property type="molecule type" value="Genomic_DNA"/>
</dbReference>